<name>A0A8H9FYE3_9SPHI</name>
<sequence length="283" mass="32459">MNLSKSVGQVQDKPLQIGLIADIQYADKEYGKSRFYRSSIQKLEEAVSYLNQESILFNVVLGDLVDEGPKDLAPILSRLNELNAPHFNLLGNHDYPKEYQNKLFKTFEMDKEYYSLVKEDWKFIFLNSNELSSYAVKKGSKLEKEYTKLKSVLSTEGRQNVQDWNGGIGSKQLRWLEKELNSADKKGLKVIVFSHHPFLPENGLETLNNRVLINLFVKHKAVKAVLSAHHHPGNFEMYKSIPFITLEGMVETKSNAFGYMSLFPDKLIIHGQGRMTTREVSLR</sequence>
<evidence type="ECO:0000259" key="1">
    <source>
        <dbReference type="Pfam" id="PF00149"/>
    </source>
</evidence>
<dbReference type="PANTHER" id="PTHR16509:SF8">
    <property type="entry name" value="MANGANESE-DEPENDENT ADP-RIBOSE_CDP-ALCOHOL DIPHOSPHATASE"/>
    <property type="match status" value="1"/>
</dbReference>
<dbReference type="Gene3D" id="3.60.21.10">
    <property type="match status" value="1"/>
</dbReference>
<dbReference type="GO" id="GO:0008663">
    <property type="term" value="F:2',3'-cyclic-nucleotide 2'-phosphodiesterase activity"/>
    <property type="evidence" value="ECO:0007669"/>
    <property type="project" value="TreeGrafter"/>
</dbReference>
<dbReference type="GO" id="GO:0030145">
    <property type="term" value="F:manganese ion binding"/>
    <property type="evidence" value="ECO:0007669"/>
    <property type="project" value="TreeGrafter"/>
</dbReference>
<dbReference type="PANTHER" id="PTHR16509">
    <property type="match status" value="1"/>
</dbReference>
<accession>A0A8H9FYE3</accession>
<reference evidence="2" key="1">
    <citation type="journal article" date="2014" name="Int. J. Syst. Evol. Microbiol.">
        <title>Complete genome sequence of Corynebacterium casei LMG S-19264T (=DSM 44701T), isolated from a smear-ripened cheese.</title>
        <authorList>
            <consortium name="US DOE Joint Genome Institute (JGI-PGF)"/>
            <person name="Walter F."/>
            <person name="Albersmeier A."/>
            <person name="Kalinowski J."/>
            <person name="Ruckert C."/>
        </authorList>
    </citation>
    <scope>NUCLEOTIDE SEQUENCE</scope>
    <source>
        <strain evidence="2">CGMCC 1.15966</strain>
    </source>
</reference>
<dbReference type="Proteomes" id="UP000614460">
    <property type="component" value="Unassembled WGS sequence"/>
</dbReference>
<evidence type="ECO:0000313" key="3">
    <source>
        <dbReference type="Proteomes" id="UP000614460"/>
    </source>
</evidence>
<dbReference type="GO" id="GO:0047734">
    <property type="term" value="F:CDP-glycerol diphosphatase activity"/>
    <property type="evidence" value="ECO:0007669"/>
    <property type="project" value="TreeGrafter"/>
</dbReference>
<comment type="caution">
    <text evidence="2">The sequence shown here is derived from an EMBL/GenBank/DDBJ whole genome shotgun (WGS) entry which is preliminary data.</text>
</comment>
<keyword evidence="3" id="KW-1185">Reference proteome</keyword>
<gene>
    <name evidence="2" type="ORF">GCM10011516_13630</name>
</gene>
<protein>
    <recommendedName>
        <fullName evidence="1">Calcineurin-like phosphoesterase domain-containing protein</fullName>
    </recommendedName>
</protein>
<dbReference type="InterPro" id="IPR004843">
    <property type="entry name" value="Calcineurin-like_PHP"/>
</dbReference>
<dbReference type="InterPro" id="IPR029052">
    <property type="entry name" value="Metallo-depent_PP-like"/>
</dbReference>
<feature type="domain" description="Calcineurin-like phosphoesterase" evidence="1">
    <location>
        <begin position="16"/>
        <end position="232"/>
    </location>
</feature>
<reference evidence="2" key="2">
    <citation type="submission" date="2020-09" db="EMBL/GenBank/DDBJ databases">
        <authorList>
            <person name="Sun Q."/>
            <person name="Zhou Y."/>
        </authorList>
    </citation>
    <scope>NUCLEOTIDE SEQUENCE</scope>
    <source>
        <strain evidence="2">CGMCC 1.15966</strain>
    </source>
</reference>
<organism evidence="2 3">
    <name type="scientific">Sphingobacterium cellulitidis</name>
    <dbReference type="NCBI Taxonomy" id="1768011"/>
    <lineage>
        <taxon>Bacteria</taxon>
        <taxon>Pseudomonadati</taxon>
        <taxon>Bacteroidota</taxon>
        <taxon>Sphingobacteriia</taxon>
        <taxon>Sphingobacteriales</taxon>
        <taxon>Sphingobacteriaceae</taxon>
        <taxon>Sphingobacterium</taxon>
    </lineage>
</organism>
<evidence type="ECO:0000313" key="2">
    <source>
        <dbReference type="EMBL" id="GGE17194.1"/>
    </source>
</evidence>
<dbReference type="EMBL" id="BMKM01000002">
    <property type="protein sequence ID" value="GGE17194.1"/>
    <property type="molecule type" value="Genomic_DNA"/>
</dbReference>
<dbReference type="AlphaFoldDB" id="A0A8H9FYE3"/>
<dbReference type="GO" id="GO:0047631">
    <property type="term" value="F:ADP-ribose diphosphatase activity"/>
    <property type="evidence" value="ECO:0007669"/>
    <property type="project" value="TreeGrafter"/>
</dbReference>
<dbReference type="Pfam" id="PF00149">
    <property type="entry name" value="Metallophos"/>
    <property type="match status" value="1"/>
</dbReference>
<proteinExistence type="predicted"/>
<dbReference type="SUPFAM" id="SSF56300">
    <property type="entry name" value="Metallo-dependent phosphatases"/>
    <property type="match status" value="1"/>
</dbReference>